<evidence type="ECO:0000313" key="3">
    <source>
        <dbReference type="Proteomes" id="UP001243286"/>
    </source>
</evidence>
<keyword evidence="1" id="KW-1133">Transmembrane helix</keyword>
<feature type="transmembrane region" description="Helical" evidence="1">
    <location>
        <begin position="52"/>
        <end position="70"/>
    </location>
</feature>
<evidence type="ECO:0000256" key="1">
    <source>
        <dbReference type="SAM" id="Phobius"/>
    </source>
</evidence>
<accession>A0ABT6R685</accession>
<sequence length="79" mass="9001">MNKTGERLLRMWVRVPRFVKRMVPLSITLYVLLLIVRNGVITLLHFDIGLVSWRDLIISLAGAAILVPVFNQSKGEDVK</sequence>
<organism evidence="2 3">
    <name type="scientific">Exiguobacterium antarcticum</name>
    <dbReference type="NCBI Taxonomy" id="132920"/>
    <lineage>
        <taxon>Bacteria</taxon>
        <taxon>Bacillati</taxon>
        <taxon>Bacillota</taxon>
        <taxon>Bacilli</taxon>
        <taxon>Bacillales</taxon>
        <taxon>Bacillales Family XII. Incertae Sedis</taxon>
        <taxon>Exiguobacterium</taxon>
    </lineage>
</organism>
<evidence type="ECO:0000313" key="2">
    <source>
        <dbReference type="EMBL" id="MDI3235796.1"/>
    </source>
</evidence>
<gene>
    <name evidence="2" type="ORF">QK289_12325</name>
</gene>
<name>A0ABT6R685_9BACL</name>
<reference evidence="2 3" key="1">
    <citation type="submission" date="2023-04" db="EMBL/GenBank/DDBJ databases">
        <title>Antarctic isolates genomes.</title>
        <authorList>
            <person name="Dimov S.G."/>
        </authorList>
    </citation>
    <scope>NUCLEOTIDE SEQUENCE [LARGE SCALE GENOMIC DNA]</scope>
    <source>
        <strain evidence="2 3">AL19</strain>
    </source>
</reference>
<protein>
    <submittedName>
        <fullName evidence="2">Uncharacterized protein</fullName>
    </submittedName>
</protein>
<comment type="caution">
    <text evidence="2">The sequence shown here is derived from an EMBL/GenBank/DDBJ whole genome shotgun (WGS) entry which is preliminary data.</text>
</comment>
<proteinExistence type="predicted"/>
<keyword evidence="1" id="KW-0472">Membrane</keyword>
<dbReference type="Proteomes" id="UP001243286">
    <property type="component" value="Unassembled WGS sequence"/>
</dbReference>
<feature type="transmembrane region" description="Helical" evidence="1">
    <location>
        <begin position="21"/>
        <end position="46"/>
    </location>
</feature>
<dbReference type="RefSeq" id="WP_237737989.1">
    <property type="nucleotide sequence ID" value="NZ_JASBQV010000021.1"/>
</dbReference>
<keyword evidence="3" id="KW-1185">Reference proteome</keyword>
<keyword evidence="1" id="KW-0812">Transmembrane</keyword>
<dbReference type="EMBL" id="JASBQV010000021">
    <property type="protein sequence ID" value="MDI3235796.1"/>
    <property type="molecule type" value="Genomic_DNA"/>
</dbReference>